<dbReference type="PROSITE" id="PS51719">
    <property type="entry name" value="G_SEPTIN"/>
    <property type="match status" value="1"/>
</dbReference>
<feature type="domain" description="Septin-type G" evidence="9">
    <location>
        <begin position="39"/>
        <end position="315"/>
    </location>
</feature>
<dbReference type="GO" id="GO:0005525">
    <property type="term" value="F:GTP binding"/>
    <property type="evidence" value="ECO:0007669"/>
    <property type="project" value="UniProtKB-KW"/>
</dbReference>
<evidence type="ECO:0000256" key="2">
    <source>
        <dbReference type="ARBA" id="ARBA00022618"/>
    </source>
</evidence>
<evidence type="ECO:0000256" key="1">
    <source>
        <dbReference type="ARBA" id="ARBA00004266"/>
    </source>
</evidence>
<keyword evidence="6" id="KW-0131">Cell cycle</keyword>
<dbReference type="InterPro" id="IPR016491">
    <property type="entry name" value="Septin"/>
</dbReference>
<dbReference type="GO" id="GO:0032161">
    <property type="term" value="C:cleavage apparatus septin structure"/>
    <property type="evidence" value="ECO:0007669"/>
    <property type="project" value="UniProtKB-ARBA"/>
</dbReference>
<dbReference type="Gene3D" id="3.40.50.300">
    <property type="entry name" value="P-loop containing nucleotide triphosphate hydrolases"/>
    <property type="match status" value="1"/>
</dbReference>
<dbReference type="PIRSF" id="PIRSF006698">
    <property type="entry name" value="Septin"/>
    <property type="match status" value="1"/>
</dbReference>
<gene>
    <name evidence="10" type="ORF">DAPK24_038880</name>
</gene>
<evidence type="ECO:0000256" key="3">
    <source>
        <dbReference type="ARBA" id="ARBA00022741"/>
    </source>
</evidence>
<dbReference type="Pfam" id="PF00735">
    <property type="entry name" value="Septin"/>
    <property type="match status" value="1"/>
</dbReference>
<evidence type="ECO:0000256" key="7">
    <source>
        <dbReference type="RuleBase" id="RU004560"/>
    </source>
</evidence>
<dbReference type="GO" id="GO:0005940">
    <property type="term" value="C:septin ring"/>
    <property type="evidence" value="ECO:0007669"/>
    <property type="project" value="UniProtKB-ARBA"/>
</dbReference>
<proteinExistence type="inferred from homology"/>
<dbReference type="GO" id="GO:0031105">
    <property type="term" value="C:septin complex"/>
    <property type="evidence" value="ECO:0007669"/>
    <property type="project" value="UniProtKB-ARBA"/>
</dbReference>
<evidence type="ECO:0000256" key="6">
    <source>
        <dbReference type="ARBA" id="ARBA00023306"/>
    </source>
</evidence>
<dbReference type="CDD" id="cd01850">
    <property type="entry name" value="CDC_Septin"/>
    <property type="match status" value="1"/>
</dbReference>
<accession>A0AAV5R7C9</accession>
<sequence>MTELLPSNDHTTQIIKRKLNGYVGFANLPKQWHRKSIRKGFNFNLMIVGEKGLGKSTLINTLFNKDLFDLTTIKPLEDLNKIQIETINSIIEENNVKLNLQIINCKGFGEFINNSNSFQPIIDEIDSRFDSYLDYETKINRNNLSNDFIDERIHALLYFIEPTGHSLKSLDINFMKSIHEKVNLIPIIAKSDILNETEVENFKLKIKNDLKNQNINIFNPIKYENDDNNIEDDENLNILNKMPFAIVGSNNLIKLDDGRFVRGREYPWGKIEIDNELHNDFIKLRQLLIRNYMEDLKDLTSNKLYENYRLNKLTKMGIIQNDSVFKEFDPILKQEEEKKLHELKLVNLENQMKQIFQQKVNREEKKLQETEADLFSKHKEMRDKLLKQIKMLEDKKKELESNNKLIDQNGSTGVSHTQQQQQQQQSSMLLNSQQQQQQQQPTKTRKGFLRG</sequence>
<dbReference type="SUPFAM" id="SSF52540">
    <property type="entry name" value="P-loop containing nucleoside triphosphate hydrolases"/>
    <property type="match status" value="1"/>
</dbReference>
<dbReference type="AlphaFoldDB" id="A0AAV5R7C9"/>
<keyword evidence="3 7" id="KW-0547">Nucleotide-binding</keyword>
<dbReference type="Proteomes" id="UP001378960">
    <property type="component" value="Unassembled WGS sequence"/>
</dbReference>
<dbReference type="EMBL" id="BTGB01000005">
    <property type="protein sequence ID" value="GMM47313.1"/>
    <property type="molecule type" value="Genomic_DNA"/>
</dbReference>
<protein>
    <submittedName>
        <fullName evidence="10">Septin</fullName>
    </submittedName>
</protein>
<evidence type="ECO:0000313" key="11">
    <source>
        <dbReference type="Proteomes" id="UP001378960"/>
    </source>
</evidence>
<reference evidence="10 11" key="1">
    <citation type="journal article" date="2023" name="Elife">
        <title>Identification of key yeast species and microbe-microbe interactions impacting larval growth of Drosophila in the wild.</title>
        <authorList>
            <person name="Mure A."/>
            <person name="Sugiura Y."/>
            <person name="Maeda R."/>
            <person name="Honda K."/>
            <person name="Sakurai N."/>
            <person name="Takahashi Y."/>
            <person name="Watada M."/>
            <person name="Katoh T."/>
            <person name="Gotoh A."/>
            <person name="Gotoh Y."/>
            <person name="Taniguchi I."/>
            <person name="Nakamura K."/>
            <person name="Hayashi T."/>
            <person name="Katayama T."/>
            <person name="Uemura T."/>
            <person name="Hattori Y."/>
        </authorList>
    </citation>
    <scope>NUCLEOTIDE SEQUENCE [LARGE SCALE GENOMIC DNA]</scope>
    <source>
        <strain evidence="10 11">PK-24</strain>
    </source>
</reference>
<keyword evidence="2" id="KW-0132">Cell division</keyword>
<comment type="subcellular location">
    <subcellularLocation>
        <location evidence="1">Bud neck</location>
    </subcellularLocation>
</comment>
<keyword evidence="4" id="KW-0175">Coiled coil</keyword>
<keyword evidence="11" id="KW-1185">Reference proteome</keyword>
<keyword evidence="5 7" id="KW-0342">GTP-binding</keyword>
<evidence type="ECO:0000256" key="5">
    <source>
        <dbReference type="ARBA" id="ARBA00023134"/>
    </source>
</evidence>
<dbReference type="FunFam" id="3.40.50.300:FF:000162">
    <property type="entry name" value="septin-7 isoform X1"/>
    <property type="match status" value="1"/>
</dbReference>
<dbReference type="GO" id="GO:0000281">
    <property type="term" value="P:mitotic cytokinesis"/>
    <property type="evidence" value="ECO:0007669"/>
    <property type="project" value="UniProtKB-ARBA"/>
</dbReference>
<dbReference type="InterPro" id="IPR027417">
    <property type="entry name" value="P-loop_NTPase"/>
</dbReference>
<feature type="region of interest" description="Disordered" evidence="8">
    <location>
        <begin position="400"/>
        <end position="451"/>
    </location>
</feature>
<organism evidence="10 11">
    <name type="scientific">Pichia kluyveri</name>
    <name type="common">Yeast</name>
    <dbReference type="NCBI Taxonomy" id="36015"/>
    <lineage>
        <taxon>Eukaryota</taxon>
        <taxon>Fungi</taxon>
        <taxon>Dikarya</taxon>
        <taxon>Ascomycota</taxon>
        <taxon>Saccharomycotina</taxon>
        <taxon>Pichiomycetes</taxon>
        <taxon>Pichiales</taxon>
        <taxon>Pichiaceae</taxon>
        <taxon>Pichia</taxon>
    </lineage>
</organism>
<comment type="caution">
    <text evidence="10">The sequence shown here is derived from an EMBL/GenBank/DDBJ whole genome shotgun (WGS) entry which is preliminary data.</text>
</comment>
<evidence type="ECO:0000256" key="8">
    <source>
        <dbReference type="SAM" id="MobiDB-lite"/>
    </source>
</evidence>
<feature type="compositionally biased region" description="Low complexity" evidence="8">
    <location>
        <begin position="418"/>
        <end position="440"/>
    </location>
</feature>
<evidence type="ECO:0000259" key="9">
    <source>
        <dbReference type="PROSITE" id="PS51719"/>
    </source>
</evidence>
<dbReference type="InterPro" id="IPR030379">
    <property type="entry name" value="G_SEPTIN_dom"/>
</dbReference>
<comment type="similarity">
    <text evidence="7">Belongs to the TRAFAC class TrmE-Era-EngA-EngB-Septin-like GTPase superfamily. Septin GTPase family.</text>
</comment>
<evidence type="ECO:0000256" key="4">
    <source>
        <dbReference type="ARBA" id="ARBA00023054"/>
    </source>
</evidence>
<evidence type="ECO:0000313" key="10">
    <source>
        <dbReference type="EMBL" id="GMM47313.1"/>
    </source>
</evidence>
<dbReference type="GO" id="GO:0005935">
    <property type="term" value="C:cellular bud neck"/>
    <property type="evidence" value="ECO:0007669"/>
    <property type="project" value="UniProtKB-SubCell"/>
</dbReference>
<name>A0AAV5R7C9_PICKL</name>
<dbReference type="PANTHER" id="PTHR18884">
    <property type="entry name" value="SEPTIN"/>
    <property type="match status" value="1"/>
</dbReference>
<feature type="compositionally biased region" description="Polar residues" evidence="8">
    <location>
        <begin position="402"/>
        <end position="417"/>
    </location>
</feature>